<evidence type="ECO:0000256" key="5">
    <source>
        <dbReference type="ARBA" id="ARBA00022023"/>
    </source>
</evidence>
<dbReference type="GO" id="GO:0000701">
    <property type="term" value="F:purine-specific mismatch base pair DNA N-glycosylase activity"/>
    <property type="evidence" value="ECO:0007669"/>
    <property type="project" value="UniProtKB-EC"/>
</dbReference>
<evidence type="ECO:0000256" key="2">
    <source>
        <dbReference type="ARBA" id="ARBA00002933"/>
    </source>
</evidence>
<dbReference type="InterPro" id="IPR029119">
    <property type="entry name" value="MutY_C"/>
</dbReference>
<keyword evidence="8 14" id="KW-0227">DNA damage</keyword>
<evidence type="ECO:0000256" key="9">
    <source>
        <dbReference type="ARBA" id="ARBA00022801"/>
    </source>
</evidence>
<dbReference type="Pfam" id="PF14815">
    <property type="entry name" value="NUDIX_4"/>
    <property type="match status" value="1"/>
</dbReference>
<dbReference type="GO" id="GO:0006298">
    <property type="term" value="P:mismatch repair"/>
    <property type="evidence" value="ECO:0007669"/>
    <property type="project" value="TreeGrafter"/>
</dbReference>
<comment type="catalytic activity">
    <reaction evidence="1 14">
        <text>Hydrolyzes free adenine bases from 7,8-dihydro-8-oxoguanine:adenine mismatched double-stranded DNA, leaving an apurinic site.</text>
        <dbReference type="EC" id="3.2.2.31"/>
    </reaction>
</comment>
<dbReference type="PANTHER" id="PTHR42944:SF1">
    <property type="entry name" value="ADENINE DNA GLYCOSYLASE"/>
    <property type="match status" value="1"/>
</dbReference>
<evidence type="ECO:0000256" key="7">
    <source>
        <dbReference type="ARBA" id="ARBA00022723"/>
    </source>
</evidence>
<evidence type="ECO:0000313" key="17">
    <source>
        <dbReference type="Proteomes" id="UP000439550"/>
    </source>
</evidence>
<sequence>MKINEENINQFQMNLLAWYDFNKKPLPWRKTKDPYRIWISEIMSQQTQVETVIPYYERFMRKFPTIQTLAQAEDAVVLKAWEGLGYYSRARHLKIAAQQVMTDFGGAFPETLTDIRSLKGIGPYTAAAIGSISFDLPEPAIDGNLMRVTSRLFELDTDISKSNARKSFDEVLRPLVSTDRPGDFNQALMDIGSTVCTPKVVHCEQCPLSECCDSYKHHTALNFPIKTKKTKVKNYYFAAFAIQNSAGEWYLEKRETTGLLAHMWLFPMLELTSTEFDAVSTDSIPKPPPLPETISKTTFVSTYKHLFSHQKWQIALFRCSIEENYEPNPDALDENKKWMKDLTNIPLAGPQVKMFEILKKRVKKSG</sequence>
<dbReference type="GO" id="GO:0032357">
    <property type="term" value="F:oxidized purine DNA binding"/>
    <property type="evidence" value="ECO:0007669"/>
    <property type="project" value="TreeGrafter"/>
</dbReference>
<dbReference type="FunFam" id="1.10.340.30:FF:000002">
    <property type="entry name" value="Adenine DNA glycosylase"/>
    <property type="match status" value="1"/>
</dbReference>
<dbReference type="Proteomes" id="UP000439550">
    <property type="component" value="Unassembled WGS sequence"/>
</dbReference>
<dbReference type="InterPro" id="IPR005760">
    <property type="entry name" value="A/G_AdeGlyc_MutY"/>
</dbReference>
<evidence type="ECO:0000256" key="4">
    <source>
        <dbReference type="ARBA" id="ARBA00012045"/>
    </source>
</evidence>
<accession>A0A7X1Z7U2</accession>
<keyword evidence="17" id="KW-1185">Reference proteome</keyword>
<comment type="similarity">
    <text evidence="3 14">Belongs to the Nth/MutY family.</text>
</comment>
<protein>
    <recommendedName>
        <fullName evidence="5 14">Adenine DNA glycosylase</fullName>
        <ecNumber evidence="4 14">3.2.2.31</ecNumber>
    </recommendedName>
</protein>
<dbReference type="AlphaFoldDB" id="A0A7X1Z7U2"/>
<dbReference type="InterPro" id="IPR003265">
    <property type="entry name" value="HhH-GPD_domain"/>
</dbReference>
<evidence type="ECO:0000256" key="13">
    <source>
        <dbReference type="ARBA" id="ARBA00023295"/>
    </source>
</evidence>
<dbReference type="OrthoDB" id="9802365at2"/>
<keyword evidence="9" id="KW-0378">Hydrolase</keyword>
<dbReference type="PANTHER" id="PTHR42944">
    <property type="entry name" value="ADENINE DNA GLYCOSYLASE"/>
    <property type="match status" value="1"/>
</dbReference>
<dbReference type="RefSeq" id="WP_153496107.1">
    <property type="nucleotide sequence ID" value="NZ_CAXYUY010000021.1"/>
</dbReference>
<comment type="function">
    <text evidence="2">Adenine glycosylase active on G-A mispairs. MutY also corrects error-prone DNA synthesis past GO lesions which are due to the oxidatively damaged form of guanine: 7,8-dihydro-8-oxoguanine (8-oxo-dGTP).</text>
</comment>
<evidence type="ECO:0000259" key="15">
    <source>
        <dbReference type="SMART" id="SM00478"/>
    </source>
</evidence>
<dbReference type="CDD" id="cd00056">
    <property type="entry name" value="ENDO3c"/>
    <property type="match status" value="1"/>
</dbReference>
<dbReference type="GO" id="GO:0046872">
    <property type="term" value="F:metal ion binding"/>
    <property type="evidence" value="ECO:0007669"/>
    <property type="project" value="UniProtKB-UniRule"/>
</dbReference>
<dbReference type="Gene3D" id="1.10.1670.10">
    <property type="entry name" value="Helix-hairpin-Helix base-excision DNA repair enzymes (C-terminal)"/>
    <property type="match status" value="1"/>
</dbReference>
<evidence type="ECO:0000256" key="11">
    <source>
        <dbReference type="ARBA" id="ARBA00023014"/>
    </source>
</evidence>
<dbReference type="GO" id="GO:0006284">
    <property type="term" value="P:base-excision repair"/>
    <property type="evidence" value="ECO:0007669"/>
    <property type="project" value="UniProtKB-UniRule"/>
</dbReference>
<evidence type="ECO:0000256" key="14">
    <source>
        <dbReference type="RuleBase" id="RU365096"/>
    </source>
</evidence>
<evidence type="ECO:0000313" key="16">
    <source>
        <dbReference type="EMBL" id="MQW39433.1"/>
    </source>
</evidence>
<dbReference type="EC" id="3.2.2.31" evidence="4 14"/>
<keyword evidence="6" id="KW-0004">4Fe-4S</keyword>
<evidence type="ECO:0000256" key="6">
    <source>
        <dbReference type="ARBA" id="ARBA00022485"/>
    </source>
</evidence>
<dbReference type="InterPro" id="IPR011257">
    <property type="entry name" value="DNA_glycosylase"/>
</dbReference>
<dbReference type="CDD" id="cd03431">
    <property type="entry name" value="NUDIX_DNA_Glycosylase_C-MutY"/>
    <property type="match status" value="1"/>
</dbReference>
<dbReference type="InterPro" id="IPR023170">
    <property type="entry name" value="HhH_base_excis_C"/>
</dbReference>
<dbReference type="Pfam" id="PF00730">
    <property type="entry name" value="HhH-GPD"/>
    <property type="match status" value="1"/>
</dbReference>
<evidence type="ECO:0000256" key="1">
    <source>
        <dbReference type="ARBA" id="ARBA00000843"/>
    </source>
</evidence>
<keyword evidence="12" id="KW-0234">DNA repair</keyword>
<dbReference type="SMART" id="SM00478">
    <property type="entry name" value="ENDO3c"/>
    <property type="match status" value="1"/>
</dbReference>
<evidence type="ECO:0000256" key="12">
    <source>
        <dbReference type="ARBA" id="ARBA00023204"/>
    </source>
</evidence>
<keyword evidence="7" id="KW-0479">Metal-binding</keyword>
<dbReference type="InterPro" id="IPR044298">
    <property type="entry name" value="MIG/MutY"/>
</dbReference>
<dbReference type="Gene3D" id="3.90.79.10">
    <property type="entry name" value="Nucleoside Triphosphate Pyrophosphohydrolase"/>
    <property type="match status" value="1"/>
</dbReference>
<proteinExistence type="inferred from homology"/>
<keyword evidence="10 14" id="KW-0408">Iron</keyword>
<dbReference type="GO" id="GO:0035485">
    <property type="term" value="F:adenine/guanine mispair binding"/>
    <property type="evidence" value="ECO:0007669"/>
    <property type="project" value="TreeGrafter"/>
</dbReference>
<reference evidence="16 17" key="1">
    <citation type="submission" date="2019-10" db="EMBL/GenBank/DDBJ databases">
        <authorList>
            <person name="Dong K."/>
        </authorList>
    </citation>
    <scope>NUCLEOTIDE SEQUENCE [LARGE SCALE GENOMIC DNA]</scope>
    <source>
        <strain evidence="16 17">DSM 28960</strain>
    </source>
</reference>
<gene>
    <name evidence="16" type="primary">mutY</name>
    <name evidence="16" type="ORF">GHI93_05700</name>
</gene>
<dbReference type="EMBL" id="WITJ01000006">
    <property type="protein sequence ID" value="MQW39433.1"/>
    <property type="molecule type" value="Genomic_DNA"/>
</dbReference>
<comment type="caution">
    <text evidence="16">The sequence shown here is derived from an EMBL/GenBank/DDBJ whole genome shotgun (WGS) entry which is preliminary data.</text>
</comment>
<dbReference type="InterPro" id="IPR015797">
    <property type="entry name" value="NUDIX_hydrolase-like_dom_sf"/>
</dbReference>
<evidence type="ECO:0000256" key="10">
    <source>
        <dbReference type="ARBA" id="ARBA00023004"/>
    </source>
</evidence>
<name>A0A7X1Z7U2_9LACT</name>
<dbReference type="GO" id="GO:0034039">
    <property type="term" value="F:8-oxo-7,8-dihydroguanine DNA N-glycosylase activity"/>
    <property type="evidence" value="ECO:0007669"/>
    <property type="project" value="TreeGrafter"/>
</dbReference>
<evidence type="ECO:0000256" key="3">
    <source>
        <dbReference type="ARBA" id="ARBA00008343"/>
    </source>
</evidence>
<dbReference type="SUPFAM" id="SSF48150">
    <property type="entry name" value="DNA-glycosylase"/>
    <property type="match status" value="1"/>
</dbReference>
<feature type="domain" description="HhH-GPD" evidence="15">
    <location>
        <begin position="43"/>
        <end position="194"/>
    </location>
</feature>
<dbReference type="GO" id="GO:0051539">
    <property type="term" value="F:4 iron, 4 sulfur cluster binding"/>
    <property type="evidence" value="ECO:0007669"/>
    <property type="project" value="UniProtKB-UniRule"/>
</dbReference>
<keyword evidence="11" id="KW-0411">Iron-sulfur</keyword>
<evidence type="ECO:0000256" key="8">
    <source>
        <dbReference type="ARBA" id="ARBA00022763"/>
    </source>
</evidence>
<dbReference type="SUPFAM" id="SSF55811">
    <property type="entry name" value="Nudix"/>
    <property type="match status" value="1"/>
</dbReference>
<comment type="cofactor">
    <cofactor evidence="14">
        <name>[4Fe-4S] cluster</name>
        <dbReference type="ChEBI" id="CHEBI:49883"/>
    </cofactor>
    <text evidence="14">Binds 1 [4Fe-4S] cluster.</text>
</comment>
<dbReference type="NCBIfam" id="TIGR01084">
    <property type="entry name" value="mutY"/>
    <property type="match status" value="1"/>
</dbReference>
<dbReference type="Gene3D" id="1.10.340.30">
    <property type="entry name" value="Hypothetical protein, domain 2"/>
    <property type="match status" value="1"/>
</dbReference>
<keyword evidence="13 14" id="KW-0326">Glycosidase</keyword>
<organism evidence="16 17">
    <name type="scientific">Lactococcus hircilactis</name>
    <dbReference type="NCBI Taxonomy" id="1494462"/>
    <lineage>
        <taxon>Bacteria</taxon>
        <taxon>Bacillati</taxon>
        <taxon>Bacillota</taxon>
        <taxon>Bacilli</taxon>
        <taxon>Lactobacillales</taxon>
        <taxon>Streptococcaceae</taxon>
        <taxon>Lactococcus</taxon>
    </lineage>
</organism>